<evidence type="ECO:0000313" key="2">
    <source>
        <dbReference type="Proteomes" id="UP000009172"/>
    </source>
</evidence>
<sequence length="143" mass="16145">MSGRIFQKVKIEFTPSQTGLITQTLEKLKLLNLSIPEESYDPKAVRKNFLINEIKNAEKNSVINDRQAALSNRWGEQGKGTMESGTSCERNQYLDKDYAVWVIFGGAALVTNIPTMKHAREGTLYFRQVINGSLLRPVKIIVD</sequence>
<evidence type="ECO:0000313" key="1">
    <source>
        <dbReference type="EMBL" id="EGD95574.1"/>
    </source>
</evidence>
<dbReference type="Proteomes" id="UP000009172">
    <property type="component" value="Unassembled WGS sequence"/>
</dbReference>
<proteinExistence type="predicted"/>
<dbReference type="EMBL" id="GG698489">
    <property type="protein sequence ID" value="EGD95574.1"/>
    <property type="molecule type" value="Genomic_DNA"/>
</dbReference>
<keyword evidence="2" id="KW-1185">Reference proteome</keyword>
<protein>
    <submittedName>
        <fullName evidence="1">Uncharacterized protein</fullName>
    </submittedName>
</protein>
<reference evidence="2" key="1">
    <citation type="journal article" date="2012" name="MBio">
        <title>Comparative genome analysis of Trichophyton rubrum and related dermatophytes reveals candidate genes involved in infection.</title>
        <authorList>
            <person name="Martinez D.A."/>
            <person name="Oliver B.G."/>
            <person name="Graeser Y."/>
            <person name="Goldberg J.M."/>
            <person name="Li W."/>
            <person name="Martinez-Rossi N.M."/>
            <person name="Monod M."/>
            <person name="Shelest E."/>
            <person name="Barton R.C."/>
            <person name="Birch E."/>
            <person name="Brakhage A.A."/>
            <person name="Chen Z."/>
            <person name="Gurr S.J."/>
            <person name="Heiman D."/>
            <person name="Heitman J."/>
            <person name="Kosti I."/>
            <person name="Rossi A."/>
            <person name="Saif S."/>
            <person name="Samalova M."/>
            <person name="Saunders C.W."/>
            <person name="Shea T."/>
            <person name="Summerbell R.C."/>
            <person name="Xu J."/>
            <person name="Young S."/>
            <person name="Zeng Q."/>
            <person name="Birren B.W."/>
            <person name="Cuomo C.A."/>
            <person name="White T.C."/>
        </authorList>
    </citation>
    <scope>NUCLEOTIDE SEQUENCE [LARGE SCALE GENOMIC DNA]</scope>
    <source>
        <strain evidence="2">CBS 112818</strain>
    </source>
</reference>
<dbReference type="AlphaFoldDB" id="F2RWA0"/>
<dbReference type="HOGENOM" id="CLU_1807623_0_0_1"/>
<accession>F2RWA0</accession>
<organism evidence="1 2">
    <name type="scientific">Trichophyton tonsurans (strain CBS 112818)</name>
    <name type="common">Scalp ringworm fungus</name>
    <dbReference type="NCBI Taxonomy" id="647933"/>
    <lineage>
        <taxon>Eukaryota</taxon>
        <taxon>Fungi</taxon>
        <taxon>Dikarya</taxon>
        <taxon>Ascomycota</taxon>
        <taxon>Pezizomycotina</taxon>
        <taxon>Eurotiomycetes</taxon>
        <taxon>Eurotiomycetidae</taxon>
        <taxon>Onygenales</taxon>
        <taxon>Arthrodermataceae</taxon>
        <taxon>Trichophyton</taxon>
    </lineage>
</organism>
<name>F2RWA0_TRIT1</name>
<gene>
    <name evidence="1" type="ORF">TESG_03049</name>
</gene>